<dbReference type="Proteomes" id="UP000429229">
    <property type="component" value="Unassembled WGS sequence"/>
</dbReference>
<accession>A0A6I4U4B3</accession>
<proteinExistence type="predicted"/>
<gene>
    <name evidence="1" type="ORF">GRI68_03765</name>
</gene>
<dbReference type="AlphaFoldDB" id="A0A6I4U4B3"/>
<evidence type="ECO:0000313" key="1">
    <source>
        <dbReference type="EMBL" id="MXP09292.1"/>
    </source>
</evidence>
<comment type="caution">
    <text evidence="1">The sequence shown here is derived from an EMBL/GenBank/DDBJ whole genome shotgun (WGS) entry which is preliminary data.</text>
</comment>
<keyword evidence="2" id="KW-1185">Reference proteome</keyword>
<dbReference type="RefSeq" id="WP_160616000.1">
    <property type="nucleotide sequence ID" value="NZ_WTYR01000001.1"/>
</dbReference>
<name>A0A6I4U4B3_9SPHN</name>
<organism evidence="1 2">
    <name type="scientific">Alteriqipengyuania halimionae</name>
    <dbReference type="NCBI Taxonomy" id="1926630"/>
    <lineage>
        <taxon>Bacteria</taxon>
        <taxon>Pseudomonadati</taxon>
        <taxon>Pseudomonadota</taxon>
        <taxon>Alphaproteobacteria</taxon>
        <taxon>Sphingomonadales</taxon>
        <taxon>Erythrobacteraceae</taxon>
        <taxon>Alteriqipengyuania</taxon>
    </lineage>
</organism>
<reference evidence="1 2" key="1">
    <citation type="submission" date="2019-12" db="EMBL/GenBank/DDBJ databases">
        <title>Genomic-based taxomic classification of the family Erythrobacteraceae.</title>
        <authorList>
            <person name="Xu L."/>
        </authorList>
    </citation>
    <scope>NUCLEOTIDE SEQUENCE [LARGE SCALE GENOMIC DNA]</scope>
    <source>
        <strain evidence="1 2">LMG 29519</strain>
    </source>
</reference>
<dbReference type="EMBL" id="WTYR01000001">
    <property type="protein sequence ID" value="MXP09292.1"/>
    <property type="molecule type" value="Genomic_DNA"/>
</dbReference>
<sequence>MAVVLLGFSLYVGKVVWDDPAWETTQPEVTGLPRHYADDVLVSDDNPVAQIKVSDAYDYLGGQKFTLYGTVAVDQYFYVQRDEAGHAQSIIRLQFESVLPGVDHAYDYSDAPLRTQIDGLDFFTLTEAASTGGLLNTLFPYGKPGSDRYQAHRFLASHGVEIPGEYAFARLVHIPDEAARHEMIVFFYDDMPNVGIAPENLGPDGAGSEQWADISHDLLAKITTAISFAPAQDRNGAVSLD</sequence>
<evidence type="ECO:0000313" key="2">
    <source>
        <dbReference type="Proteomes" id="UP000429229"/>
    </source>
</evidence>
<protein>
    <submittedName>
        <fullName evidence="1">Uncharacterized protein</fullName>
    </submittedName>
</protein>
<dbReference type="OrthoDB" id="121885at2"/>